<evidence type="ECO:0000313" key="7">
    <source>
        <dbReference type="Proteomes" id="UP000265926"/>
    </source>
</evidence>
<dbReference type="InterPro" id="IPR015421">
    <property type="entry name" value="PyrdxlP-dep_Trfase_major"/>
</dbReference>
<keyword evidence="1 4" id="KW-0663">Pyridoxal phosphate</keyword>
<evidence type="ECO:0000256" key="3">
    <source>
        <dbReference type="PIRSR" id="PIRSR000390-1"/>
    </source>
</evidence>
<dbReference type="GO" id="GO:0000271">
    <property type="term" value="P:polysaccharide biosynthetic process"/>
    <property type="evidence" value="ECO:0007669"/>
    <property type="project" value="TreeGrafter"/>
</dbReference>
<evidence type="ECO:0000256" key="5">
    <source>
        <dbReference type="RuleBase" id="RU004508"/>
    </source>
</evidence>
<dbReference type="EMBL" id="QWGR01000002">
    <property type="protein sequence ID" value="RIJ49701.1"/>
    <property type="molecule type" value="Genomic_DNA"/>
</dbReference>
<dbReference type="SUPFAM" id="SSF53383">
    <property type="entry name" value="PLP-dependent transferases"/>
    <property type="match status" value="1"/>
</dbReference>
<evidence type="ECO:0000256" key="2">
    <source>
        <dbReference type="ARBA" id="ARBA00037999"/>
    </source>
</evidence>
<dbReference type="AlphaFoldDB" id="A0A399T6A4"/>
<name>A0A399T6A4_9BACT</name>
<feature type="active site" description="Proton acceptor" evidence="3">
    <location>
        <position position="191"/>
    </location>
</feature>
<comment type="similarity">
    <text evidence="2 5">Belongs to the DegT/DnrJ/EryC1 family.</text>
</comment>
<dbReference type="Proteomes" id="UP000265926">
    <property type="component" value="Unassembled WGS sequence"/>
</dbReference>
<dbReference type="Gene3D" id="3.40.640.10">
    <property type="entry name" value="Type I PLP-dependent aspartate aminotransferase-like (Major domain)"/>
    <property type="match status" value="1"/>
</dbReference>
<evidence type="ECO:0000256" key="4">
    <source>
        <dbReference type="PIRSR" id="PIRSR000390-2"/>
    </source>
</evidence>
<keyword evidence="6" id="KW-0032">Aminotransferase</keyword>
<evidence type="ECO:0000313" key="6">
    <source>
        <dbReference type="EMBL" id="RIJ49701.1"/>
    </source>
</evidence>
<dbReference type="Gene3D" id="3.90.1150.10">
    <property type="entry name" value="Aspartate Aminotransferase, domain 1"/>
    <property type="match status" value="1"/>
</dbReference>
<dbReference type="PANTHER" id="PTHR30244:SF36">
    <property type="entry name" value="3-OXO-GLUCOSE-6-PHOSPHATE:GLUTAMATE AMINOTRANSFERASE"/>
    <property type="match status" value="1"/>
</dbReference>
<accession>A0A399T6A4</accession>
<feature type="modified residue" description="N6-(pyridoxal phosphate)lysine" evidence="4">
    <location>
        <position position="191"/>
    </location>
</feature>
<dbReference type="Pfam" id="PF01041">
    <property type="entry name" value="DegT_DnrJ_EryC1"/>
    <property type="match status" value="1"/>
</dbReference>
<dbReference type="OrthoDB" id="9810913at2"/>
<comment type="caution">
    <text evidence="6">The sequence shown here is derived from an EMBL/GenBank/DDBJ whole genome shotgun (WGS) entry which is preliminary data.</text>
</comment>
<proteinExistence type="inferred from homology"/>
<protein>
    <submittedName>
        <fullName evidence="6">DegT/DnrJ/EryC1/StrS family aminotransferase</fullName>
    </submittedName>
</protein>
<dbReference type="InterPro" id="IPR015422">
    <property type="entry name" value="PyrdxlP-dep_Trfase_small"/>
</dbReference>
<sequence>MQTIHFSDLYGQYLTMKDEIDEAIQDVIRSAQFVKSKKVAEFEEKLGAYLGTNVIACGNGTDALQIAFMALGLKPGDEVITSPFTFVATVETAVLMGLKPVFIDVDPDTFNIDVSQIENAISAKTKAILPVHLFGQCANMEEILRLSEKYGLWVIEDACQALGTESVFSNGARQKTGTVGNVGCNSFFPSKNLGAFGDGGAVYANDEQLATVIRSIANHGMKAKYEYERIGVNSRLDSIQAAILEVKLKYLEKHLVARQKAAAYYDEHLAGIDGLKTPVPANYSTHTFHQYTLQADRRDDLQEFLNNKGIPTMVYYPKPLHLQEAYRFLDYRNGDFPVSEKMGKTVLSLPMHTELEMGQLEYIVRSVKEFYGFSLSRKAAKSNLS</sequence>
<dbReference type="CDD" id="cd00616">
    <property type="entry name" value="AHBA_syn"/>
    <property type="match status" value="1"/>
</dbReference>
<evidence type="ECO:0000256" key="1">
    <source>
        <dbReference type="ARBA" id="ARBA00022898"/>
    </source>
</evidence>
<keyword evidence="6" id="KW-0808">Transferase</keyword>
<dbReference type="GO" id="GO:0008483">
    <property type="term" value="F:transaminase activity"/>
    <property type="evidence" value="ECO:0007669"/>
    <property type="project" value="UniProtKB-KW"/>
</dbReference>
<dbReference type="GO" id="GO:0030170">
    <property type="term" value="F:pyridoxal phosphate binding"/>
    <property type="evidence" value="ECO:0007669"/>
    <property type="project" value="TreeGrafter"/>
</dbReference>
<dbReference type="PANTHER" id="PTHR30244">
    <property type="entry name" value="TRANSAMINASE"/>
    <property type="match status" value="1"/>
</dbReference>
<gene>
    <name evidence="6" type="ORF">D1614_02875</name>
</gene>
<keyword evidence="7" id="KW-1185">Reference proteome</keyword>
<organism evidence="6 7">
    <name type="scientific">Maribellus luteus</name>
    <dbReference type="NCBI Taxonomy" id="2305463"/>
    <lineage>
        <taxon>Bacteria</taxon>
        <taxon>Pseudomonadati</taxon>
        <taxon>Bacteroidota</taxon>
        <taxon>Bacteroidia</taxon>
        <taxon>Marinilabiliales</taxon>
        <taxon>Prolixibacteraceae</taxon>
        <taxon>Maribellus</taxon>
    </lineage>
</organism>
<reference evidence="6 7" key="1">
    <citation type="submission" date="2018-08" db="EMBL/GenBank/DDBJ databases">
        <title>Pallidiluteibacterium maritimus gen. nov., sp. nov., isolated from coastal sediment.</title>
        <authorList>
            <person name="Zhou L.Y."/>
        </authorList>
    </citation>
    <scope>NUCLEOTIDE SEQUENCE [LARGE SCALE GENOMIC DNA]</scope>
    <source>
        <strain evidence="6 7">XSD2</strain>
    </source>
</reference>
<dbReference type="InterPro" id="IPR015424">
    <property type="entry name" value="PyrdxlP-dep_Trfase"/>
</dbReference>
<dbReference type="InterPro" id="IPR000653">
    <property type="entry name" value="DegT/StrS_aminotransferase"/>
</dbReference>
<dbReference type="PIRSF" id="PIRSF000390">
    <property type="entry name" value="PLP_StrS"/>
    <property type="match status" value="1"/>
</dbReference>